<dbReference type="InterPro" id="IPR051686">
    <property type="entry name" value="Lipoprotein_DolP"/>
</dbReference>
<dbReference type="Pfam" id="PF04972">
    <property type="entry name" value="BON"/>
    <property type="match status" value="2"/>
</dbReference>
<dbReference type="Gene3D" id="3.30.1340.30">
    <property type="match status" value="1"/>
</dbReference>
<dbReference type="AlphaFoldDB" id="A0A8J6ITR7"/>
<evidence type="ECO:0000313" key="4">
    <source>
        <dbReference type="Proteomes" id="UP000601768"/>
    </source>
</evidence>
<dbReference type="PANTHER" id="PTHR34606:SF4">
    <property type="entry name" value="OUTER MEMBRANE LIPOPROTEIN DOLP"/>
    <property type="match status" value="1"/>
</dbReference>
<dbReference type="PROSITE" id="PS50914">
    <property type="entry name" value="BON"/>
    <property type="match status" value="2"/>
</dbReference>
<feature type="domain" description="BON" evidence="2">
    <location>
        <begin position="120"/>
        <end position="187"/>
    </location>
</feature>
<dbReference type="SMART" id="SM00749">
    <property type="entry name" value="BON"/>
    <property type="match status" value="2"/>
</dbReference>
<dbReference type="Proteomes" id="UP000601768">
    <property type="component" value="Unassembled WGS sequence"/>
</dbReference>
<dbReference type="InterPro" id="IPR014004">
    <property type="entry name" value="Transpt-assoc_nodulatn_dom_bac"/>
</dbReference>
<dbReference type="PANTHER" id="PTHR34606">
    <property type="entry name" value="BON DOMAIN-CONTAINING PROTEIN"/>
    <property type="match status" value="1"/>
</dbReference>
<dbReference type="InterPro" id="IPR007055">
    <property type="entry name" value="BON_dom"/>
</dbReference>
<reference evidence="3" key="2">
    <citation type="submission" date="2020-08" db="EMBL/GenBank/DDBJ databases">
        <authorList>
            <person name="Lai Q."/>
        </authorList>
    </citation>
    <scope>NUCLEOTIDE SEQUENCE</scope>
    <source>
        <strain evidence="3">S27-2</strain>
    </source>
</reference>
<reference evidence="3" key="1">
    <citation type="journal article" date="2018" name="Int. J. Syst. Evol. Microbiol.">
        <title>Neptunicella marina gen. nov., sp. nov., isolated from surface seawater.</title>
        <authorList>
            <person name="Liu X."/>
            <person name="Lai Q."/>
            <person name="Du Y."/>
            <person name="Zhang X."/>
            <person name="Liu Z."/>
            <person name="Sun F."/>
            <person name="Shao Z."/>
        </authorList>
    </citation>
    <scope>NUCLEOTIDE SEQUENCE</scope>
    <source>
        <strain evidence="3">S27-2</strain>
    </source>
</reference>
<dbReference type="PROSITE" id="PS51257">
    <property type="entry name" value="PROKAR_LIPOPROTEIN"/>
    <property type="match status" value="1"/>
</dbReference>
<accession>A0A8J6ITR7</accession>
<sequence>MLRILIVASLITLQGCAAALVAGGMGVASSVHDRRTMGTQIDDKTLLARVNNLLAESPEIEEYAHINVNVYNGIVLLAGQAPNDDLRNKAEQAAKSVQHIRKLHNLIRIGTPTTAGTRTNDVWLASKVKANLLADERVDGLHVDVMVEDSEVFLMGLVNANEANVAVDIARNISGVARVVKAFEYMQQ</sequence>
<keyword evidence="1" id="KW-0732">Signal</keyword>
<protein>
    <submittedName>
        <fullName evidence="3">Divisome-associated lipoprotein YraP</fullName>
    </submittedName>
</protein>
<organism evidence="3 4">
    <name type="scientific">Neptunicella marina</name>
    <dbReference type="NCBI Taxonomy" id="2125989"/>
    <lineage>
        <taxon>Bacteria</taxon>
        <taxon>Pseudomonadati</taxon>
        <taxon>Pseudomonadota</taxon>
        <taxon>Gammaproteobacteria</taxon>
        <taxon>Alteromonadales</taxon>
        <taxon>Alteromonadaceae</taxon>
        <taxon>Neptunicella</taxon>
    </lineage>
</organism>
<keyword evidence="4" id="KW-1185">Reference proteome</keyword>
<keyword evidence="3" id="KW-0449">Lipoprotein</keyword>
<evidence type="ECO:0000313" key="3">
    <source>
        <dbReference type="EMBL" id="MBC3765268.1"/>
    </source>
</evidence>
<dbReference type="RefSeq" id="WP_186505743.1">
    <property type="nucleotide sequence ID" value="NZ_JACNEP010000003.1"/>
</dbReference>
<feature type="domain" description="BON" evidence="2">
    <location>
        <begin position="42"/>
        <end position="111"/>
    </location>
</feature>
<evidence type="ECO:0000256" key="1">
    <source>
        <dbReference type="ARBA" id="ARBA00022729"/>
    </source>
</evidence>
<comment type="caution">
    <text evidence="3">The sequence shown here is derived from an EMBL/GenBank/DDBJ whole genome shotgun (WGS) entry which is preliminary data.</text>
</comment>
<evidence type="ECO:0000259" key="2">
    <source>
        <dbReference type="PROSITE" id="PS50914"/>
    </source>
</evidence>
<proteinExistence type="predicted"/>
<gene>
    <name evidence="3" type="primary">yraP</name>
    <name evidence="3" type="ORF">H8B19_05230</name>
</gene>
<name>A0A8J6ITR7_9ALTE</name>
<dbReference type="EMBL" id="JACNEP010000003">
    <property type="protein sequence ID" value="MBC3765268.1"/>
    <property type="molecule type" value="Genomic_DNA"/>
</dbReference>